<accession>A0A0A2FTL4</accession>
<name>A0A0A2FTL4_9PORP</name>
<dbReference type="AlphaFoldDB" id="A0A0A2FTL4"/>
<keyword evidence="2" id="KW-1185">Reference proteome</keyword>
<protein>
    <submittedName>
        <fullName evidence="1">Uncharacterized protein</fullName>
    </submittedName>
</protein>
<organism evidence="1 2">
    <name type="scientific">Porphyromonas gulae</name>
    <dbReference type="NCBI Taxonomy" id="111105"/>
    <lineage>
        <taxon>Bacteria</taxon>
        <taxon>Pseudomonadati</taxon>
        <taxon>Bacteroidota</taxon>
        <taxon>Bacteroidia</taxon>
        <taxon>Bacteroidales</taxon>
        <taxon>Porphyromonadaceae</taxon>
        <taxon>Porphyromonas</taxon>
    </lineage>
</organism>
<evidence type="ECO:0000313" key="1">
    <source>
        <dbReference type="EMBL" id="KGN93522.1"/>
    </source>
</evidence>
<gene>
    <name evidence="1" type="ORF">HR15_01650</name>
</gene>
<proteinExistence type="predicted"/>
<dbReference type="Proteomes" id="UP000030146">
    <property type="component" value="Unassembled WGS sequence"/>
</dbReference>
<comment type="caution">
    <text evidence="1">The sequence shown here is derived from an EMBL/GenBank/DDBJ whole genome shotgun (WGS) entry which is preliminary data.</text>
</comment>
<sequence>MKPMVDNKVEIISREITKSRIDEVVGDIYIIYTSAKIGFGEAIYDKGSYFKVVKNYYPSKSIETKGVAFNEGAPVGIWYYFDESGHLTKEENSDEGYDFSPDDVIAYCVKHKIKLPKGYHDSGFHTRVMKQELDGKKVWKIWHQVAGDKIEEIVLDGKTGRELKKRIIPFHNP</sequence>
<dbReference type="EMBL" id="JRAK01000026">
    <property type="protein sequence ID" value="KGN93522.1"/>
    <property type="molecule type" value="Genomic_DNA"/>
</dbReference>
<evidence type="ECO:0000313" key="2">
    <source>
        <dbReference type="Proteomes" id="UP000030146"/>
    </source>
</evidence>
<reference evidence="1 2" key="1">
    <citation type="submission" date="2014-08" db="EMBL/GenBank/DDBJ databases">
        <title>Porphyromonas gulae strain:COT-052_OH3439 Genome sequencing.</title>
        <authorList>
            <person name="Wallis C."/>
            <person name="Deusch O."/>
            <person name="O'Flynn C."/>
            <person name="Davis I."/>
            <person name="Jospin G."/>
            <person name="Darling A.E."/>
            <person name="Coil D.A."/>
            <person name="Alexiev A."/>
            <person name="Horsfall A."/>
            <person name="Kirkwood N."/>
            <person name="Harris S."/>
            <person name="Eisen J.A."/>
        </authorList>
    </citation>
    <scope>NUCLEOTIDE SEQUENCE [LARGE SCALE GENOMIC DNA]</scope>
    <source>
        <strain evidence="2">COT-052 OH3439</strain>
    </source>
</reference>
<dbReference type="RefSeq" id="WP_039423341.1">
    <property type="nucleotide sequence ID" value="NZ_JRAK01000026.1"/>
</dbReference>